<dbReference type="OrthoDB" id="6612291at2759"/>
<feature type="transmembrane region" description="Helical" evidence="9">
    <location>
        <begin position="430"/>
        <end position="455"/>
    </location>
</feature>
<keyword evidence="8" id="KW-0813">Transport</keyword>
<dbReference type="NCBIfam" id="TIGR00879">
    <property type="entry name" value="SP"/>
    <property type="match status" value="1"/>
</dbReference>
<keyword evidence="2" id="KW-1003">Cell membrane</keyword>
<evidence type="ECO:0000256" key="1">
    <source>
        <dbReference type="ARBA" id="ARBA00004651"/>
    </source>
</evidence>
<evidence type="ECO:0000256" key="7">
    <source>
        <dbReference type="ARBA" id="ARBA00024348"/>
    </source>
</evidence>
<dbReference type="InterPro" id="IPR005829">
    <property type="entry name" value="Sugar_transporter_CS"/>
</dbReference>
<dbReference type="AlphaFoldDB" id="A0A9P0B5U3"/>
<keyword evidence="5 9" id="KW-0472">Membrane</keyword>
<sequence length="489" mass="53018">MALKHELPSENSRTALVLENEKSIECKKFPQFFAAFIASLSALCMGMSLSWSSPAIPMLQKTDSFLSVTATEGAWIGSLITLGACLGAICTGSITALLGPKKTLLLLSLPLYGSWILIAYCDSVWELYIARFVAGISCGGFSVATPTYIAELSHHSIRGTLGTFFQFQITIGLLIEYILGGLIKDFQLLAQVSSIFPIIFVFSFLFMPESPAFLCKKGQNAEFRKSLQWFRGEDYDIEEETSRIRDDLRASQSNKAGLSDLINDRATLRALIICLGLMLFQQLSGINAVLFYAGEIFEKSGSSMSPDACAILLGSVQVLATFASTILIDKAGRKILLLTSDFVMCLSLLSLGTYFYTSLYYNLSSLNVVPLISVATYIVFFSMGLGPIPWMMVGELFPPKTKPIASSISACLNWTLAFTVTNQFQNMVQGVGIGITFGVFGIVCALGSLFVAMLVPETKGKTSEEIACILAGENGSVSVQGKVVIKIEC</sequence>
<evidence type="ECO:0000256" key="5">
    <source>
        <dbReference type="ARBA" id="ARBA00023136"/>
    </source>
</evidence>
<keyword evidence="3 9" id="KW-0812">Transmembrane</keyword>
<dbReference type="FunFam" id="1.20.1250.20:FF:000055">
    <property type="entry name" value="Facilitated trehalose transporter Tret1-2 homolog"/>
    <property type="match status" value="1"/>
</dbReference>
<evidence type="ECO:0000256" key="2">
    <source>
        <dbReference type="ARBA" id="ARBA00022475"/>
    </source>
</evidence>
<dbReference type="PANTHER" id="PTHR48021:SF1">
    <property type="entry name" value="GH07001P-RELATED"/>
    <property type="match status" value="1"/>
</dbReference>
<feature type="transmembrane region" description="Helical" evidence="9">
    <location>
        <begin position="104"/>
        <end position="121"/>
    </location>
</feature>
<dbReference type="PANTHER" id="PTHR48021">
    <property type="match status" value="1"/>
</dbReference>
<evidence type="ECO:0000256" key="3">
    <source>
        <dbReference type="ARBA" id="ARBA00022692"/>
    </source>
</evidence>
<feature type="transmembrane region" description="Helical" evidence="9">
    <location>
        <begin position="161"/>
        <end position="182"/>
    </location>
</feature>
<dbReference type="PRINTS" id="PR00171">
    <property type="entry name" value="SUGRTRNSPORT"/>
</dbReference>
<name>A0A9P0B5U3_BRAAE</name>
<feature type="transmembrane region" description="Helical" evidence="9">
    <location>
        <begin position="73"/>
        <end position="97"/>
    </location>
</feature>
<dbReference type="EMBL" id="OV121135">
    <property type="protein sequence ID" value="CAH0555784.1"/>
    <property type="molecule type" value="Genomic_DNA"/>
</dbReference>
<dbReference type="GO" id="GO:0051119">
    <property type="term" value="F:sugar transmembrane transporter activity"/>
    <property type="evidence" value="ECO:0007669"/>
    <property type="project" value="InterPro"/>
</dbReference>
<feature type="transmembrane region" description="Helical" evidence="9">
    <location>
        <begin position="310"/>
        <end position="328"/>
    </location>
</feature>
<dbReference type="InterPro" id="IPR044775">
    <property type="entry name" value="MFS_ERD6/Tret1-like"/>
</dbReference>
<dbReference type="InterPro" id="IPR036259">
    <property type="entry name" value="MFS_trans_sf"/>
</dbReference>
<evidence type="ECO:0000313" key="11">
    <source>
        <dbReference type="Proteomes" id="UP001154078"/>
    </source>
</evidence>
<organism evidence="10 11">
    <name type="scientific">Brassicogethes aeneus</name>
    <name type="common">Rape pollen beetle</name>
    <name type="synonym">Meligethes aeneus</name>
    <dbReference type="NCBI Taxonomy" id="1431903"/>
    <lineage>
        <taxon>Eukaryota</taxon>
        <taxon>Metazoa</taxon>
        <taxon>Ecdysozoa</taxon>
        <taxon>Arthropoda</taxon>
        <taxon>Hexapoda</taxon>
        <taxon>Insecta</taxon>
        <taxon>Pterygota</taxon>
        <taxon>Neoptera</taxon>
        <taxon>Endopterygota</taxon>
        <taxon>Coleoptera</taxon>
        <taxon>Polyphaga</taxon>
        <taxon>Cucujiformia</taxon>
        <taxon>Nitidulidae</taxon>
        <taxon>Meligethinae</taxon>
        <taxon>Brassicogethes</taxon>
    </lineage>
</organism>
<evidence type="ECO:0000256" key="8">
    <source>
        <dbReference type="RuleBase" id="RU003346"/>
    </source>
</evidence>
<dbReference type="PROSITE" id="PS00217">
    <property type="entry name" value="SUGAR_TRANSPORT_2"/>
    <property type="match status" value="1"/>
</dbReference>
<keyword evidence="6" id="KW-0325">Glycoprotein</keyword>
<evidence type="ECO:0000256" key="4">
    <source>
        <dbReference type="ARBA" id="ARBA00022989"/>
    </source>
</evidence>
<evidence type="ECO:0000256" key="6">
    <source>
        <dbReference type="ARBA" id="ARBA00023180"/>
    </source>
</evidence>
<dbReference type="InterPro" id="IPR050549">
    <property type="entry name" value="MFS_Trehalose_Transporter"/>
</dbReference>
<dbReference type="Proteomes" id="UP001154078">
    <property type="component" value="Chromosome 4"/>
</dbReference>
<keyword evidence="4 9" id="KW-1133">Transmembrane helix</keyword>
<dbReference type="Gene3D" id="1.20.1250.20">
    <property type="entry name" value="MFS general substrate transporter like domains"/>
    <property type="match status" value="1"/>
</dbReference>
<feature type="transmembrane region" description="Helical" evidence="9">
    <location>
        <begin position="32"/>
        <end position="53"/>
    </location>
</feature>
<feature type="transmembrane region" description="Helical" evidence="9">
    <location>
        <begin position="188"/>
        <end position="207"/>
    </location>
</feature>
<dbReference type="Pfam" id="PF00083">
    <property type="entry name" value="Sugar_tr"/>
    <property type="match status" value="1"/>
</dbReference>
<dbReference type="InterPro" id="IPR003663">
    <property type="entry name" value="Sugar/inositol_transpt"/>
</dbReference>
<feature type="transmembrane region" description="Helical" evidence="9">
    <location>
        <begin position="368"/>
        <end position="392"/>
    </location>
</feature>
<evidence type="ECO:0000256" key="9">
    <source>
        <dbReference type="SAM" id="Phobius"/>
    </source>
</evidence>
<dbReference type="InterPro" id="IPR005828">
    <property type="entry name" value="MFS_sugar_transport-like"/>
</dbReference>
<comment type="subcellular location">
    <subcellularLocation>
        <location evidence="1">Cell membrane</location>
        <topology evidence="1">Multi-pass membrane protein</topology>
    </subcellularLocation>
</comment>
<accession>A0A9P0B5U3</accession>
<comment type="similarity">
    <text evidence="7">Belongs to the major facilitator superfamily. Sugar transporter (TC 2.A.1.1) family. Trehalose transporter subfamily.</text>
</comment>
<feature type="transmembrane region" description="Helical" evidence="9">
    <location>
        <begin position="127"/>
        <end position="149"/>
    </location>
</feature>
<gene>
    <name evidence="10" type="ORF">MELIAE_LOCUS7062</name>
</gene>
<proteinExistence type="inferred from homology"/>
<feature type="transmembrane region" description="Helical" evidence="9">
    <location>
        <begin position="270"/>
        <end position="290"/>
    </location>
</feature>
<protein>
    <submittedName>
        <fullName evidence="10">Uncharacterized protein</fullName>
    </submittedName>
</protein>
<dbReference type="CDD" id="cd17358">
    <property type="entry name" value="MFS_GLUT6_8_Class3_like"/>
    <property type="match status" value="1"/>
</dbReference>
<feature type="transmembrane region" description="Helical" evidence="9">
    <location>
        <begin position="335"/>
        <end position="356"/>
    </location>
</feature>
<dbReference type="GO" id="GO:0005886">
    <property type="term" value="C:plasma membrane"/>
    <property type="evidence" value="ECO:0007669"/>
    <property type="project" value="UniProtKB-SubCell"/>
</dbReference>
<reference evidence="10" key="1">
    <citation type="submission" date="2021-12" db="EMBL/GenBank/DDBJ databases">
        <authorList>
            <person name="King R."/>
        </authorList>
    </citation>
    <scope>NUCLEOTIDE SEQUENCE</scope>
</reference>
<evidence type="ECO:0000313" key="10">
    <source>
        <dbReference type="EMBL" id="CAH0555784.1"/>
    </source>
</evidence>
<keyword evidence="11" id="KW-1185">Reference proteome</keyword>
<dbReference type="SUPFAM" id="SSF103473">
    <property type="entry name" value="MFS general substrate transporter"/>
    <property type="match status" value="1"/>
</dbReference>